<evidence type="ECO:0000256" key="4">
    <source>
        <dbReference type="ARBA" id="ARBA00023014"/>
    </source>
</evidence>
<dbReference type="GO" id="GO:0046872">
    <property type="term" value="F:metal ion binding"/>
    <property type="evidence" value="ECO:0007669"/>
    <property type="project" value="UniProtKB-KW"/>
</dbReference>
<dbReference type="GO" id="GO:0005739">
    <property type="term" value="C:mitochondrion"/>
    <property type="evidence" value="ECO:0007669"/>
    <property type="project" value="TreeGrafter"/>
</dbReference>
<feature type="domain" description="Iron-binding zinc finger CDGSH type" evidence="5">
    <location>
        <begin position="13"/>
        <end position="48"/>
    </location>
</feature>
<dbReference type="InterPro" id="IPR018967">
    <property type="entry name" value="FeS-contain_CDGSH-typ"/>
</dbReference>
<dbReference type="PANTHER" id="PTHR46491">
    <property type="entry name" value="CDGSH IRON SULFUR DOMAIN PROTEIN HOMOLOG"/>
    <property type="match status" value="1"/>
</dbReference>
<evidence type="ECO:0000313" key="6">
    <source>
        <dbReference type="EMBL" id="VAV90939.1"/>
    </source>
</evidence>
<evidence type="ECO:0000259" key="5">
    <source>
        <dbReference type="SMART" id="SM00704"/>
    </source>
</evidence>
<keyword evidence="1" id="KW-0001">2Fe-2S</keyword>
<evidence type="ECO:0000256" key="1">
    <source>
        <dbReference type="ARBA" id="ARBA00022714"/>
    </source>
</evidence>
<dbReference type="InterPro" id="IPR042216">
    <property type="entry name" value="MitoNEET_CISD"/>
</dbReference>
<sequence length="176" mass="18747">MSNDEPVIAKPKPYLVSVKQGNRYAWCACGRSKAQPFCDGSHRNTVFKPVIFTAEKTEDILLCGCKRTRSGPYCDGAHNNLQDTYEEASEAEIIAMKAAKLVARNDGATGKALLDGGAYVLTPDLAAATHKGALSVLPLIAAADGADDLSLCLFTVTPGCSPWRQQKGADTVLFVI</sequence>
<keyword evidence="2" id="KW-0479">Metal-binding</keyword>
<protein>
    <recommendedName>
        <fullName evidence="5">Iron-binding zinc finger CDGSH type domain-containing protein</fullName>
    </recommendedName>
</protein>
<dbReference type="GO" id="GO:0051537">
    <property type="term" value="F:2 iron, 2 sulfur cluster binding"/>
    <property type="evidence" value="ECO:0007669"/>
    <property type="project" value="UniProtKB-KW"/>
</dbReference>
<dbReference type="InterPro" id="IPR052950">
    <property type="entry name" value="CISD"/>
</dbReference>
<name>A0A3B0RG02_9ZZZZ</name>
<dbReference type="Gene3D" id="3.40.5.90">
    <property type="entry name" value="CDGSH iron-sulfur domain, mitoNEET-type"/>
    <property type="match status" value="2"/>
</dbReference>
<keyword evidence="4" id="KW-0411">Iron-sulfur</keyword>
<proteinExistence type="predicted"/>
<dbReference type="EMBL" id="UOEH01000051">
    <property type="protein sequence ID" value="VAV90939.1"/>
    <property type="molecule type" value="Genomic_DNA"/>
</dbReference>
<feature type="domain" description="Iron-binding zinc finger CDGSH type" evidence="5">
    <location>
        <begin position="49"/>
        <end position="84"/>
    </location>
</feature>
<evidence type="ECO:0000256" key="3">
    <source>
        <dbReference type="ARBA" id="ARBA00023004"/>
    </source>
</evidence>
<keyword evidence="3" id="KW-0408">Iron</keyword>
<dbReference type="SMART" id="SM00704">
    <property type="entry name" value="ZnF_CDGSH"/>
    <property type="match status" value="2"/>
</dbReference>
<reference evidence="6" key="1">
    <citation type="submission" date="2018-06" db="EMBL/GenBank/DDBJ databases">
        <authorList>
            <person name="Zhirakovskaya E."/>
        </authorList>
    </citation>
    <scope>NUCLEOTIDE SEQUENCE</scope>
</reference>
<dbReference type="Pfam" id="PF09360">
    <property type="entry name" value="zf-CDGSH"/>
    <property type="match status" value="1"/>
</dbReference>
<evidence type="ECO:0000256" key="2">
    <source>
        <dbReference type="ARBA" id="ARBA00022723"/>
    </source>
</evidence>
<dbReference type="AlphaFoldDB" id="A0A3B0RG02"/>
<accession>A0A3B0RG02</accession>
<gene>
    <name evidence="6" type="ORF">MNBD_ALPHA05-2545</name>
</gene>
<organism evidence="6">
    <name type="scientific">hydrothermal vent metagenome</name>
    <dbReference type="NCBI Taxonomy" id="652676"/>
    <lineage>
        <taxon>unclassified sequences</taxon>
        <taxon>metagenomes</taxon>
        <taxon>ecological metagenomes</taxon>
    </lineage>
</organism>
<dbReference type="PANTHER" id="PTHR46491:SF3">
    <property type="entry name" value="CDGSH IRON-SULFUR DOMAIN-CONTAINING PROTEIN 3, MITOCHONDRIAL"/>
    <property type="match status" value="1"/>
</dbReference>
<feature type="non-terminal residue" evidence="6">
    <location>
        <position position="176"/>
    </location>
</feature>